<dbReference type="OrthoDB" id="6399948at2"/>
<dbReference type="EMBL" id="FQWQ01000006">
    <property type="protein sequence ID" value="SHI00509.1"/>
    <property type="molecule type" value="Genomic_DNA"/>
</dbReference>
<gene>
    <name evidence="2" type="ORF">SAMN04488109_6694</name>
</gene>
<dbReference type="SUPFAM" id="SSF48452">
    <property type="entry name" value="TPR-like"/>
    <property type="match status" value="2"/>
</dbReference>
<keyword evidence="1" id="KW-0802">TPR repeat</keyword>
<feature type="repeat" description="TPR" evidence="1">
    <location>
        <begin position="135"/>
        <end position="168"/>
    </location>
</feature>
<dbReference type="STRING" id="947013.SAMN04488109_6694"/>
<evidence type="ECO:0000313" key="3">
    <source>
        <dbReference type="Proteomes" id="UP000184212"/>
    </source>
</evidence>
<evidence type="ECO:0000313" key="2">
    <source>
        <dbReference type="EMBL" id="SHI00509.1"/>
    </source>
</evidence>
<sequence length="289" mass="33056">MSKNREKVMLDLQRLLASQNFQSKEEAEKFMDSLKGRPLGEAPSTTPEGRAKDLVYEAREIRSPLEADKKIFSALKLDPECVEAFEYMAGFAASPLQSLIFFRNGMNAGRRKLGEKFFEENKGRFWGLQETRPFMRCLFGYAMTLYELDEKQAALNLFKELLALNPNDNQGARDYAMLYSLDLSQPDVFDEIQRAYPDDRSTFTLFNTSLYTFKKEGDTSAAREMLQQARSQNGHVMALLMSDKTLTPGASEYIKGEKSEAVYYATMARGVWHNTPGARAWLNDVYRKK</sequence>
<reference evidence="2 3" key="1">
    <citation type="submission" date="2016-11" db="EMBL/GenBank/DDBJ databases">
        <authorList>
            <person name="Jaros S."/>
            <person name="Januszkiewicz K."/>
            <person name="Wedrychowicz H."/>
        </authorList>
    </citation>
    <scope>NUCLEOTIDE SEQUENCE [LARGE SCALE GENOMIC DNA]</scope>
    <source>
        <strain evidence="2 3">DSM 24574</strain>
    </source>
</reference>
<dbReference type="Gene3D" id="1.25.40.10">
    <property type="entry name" value="Tetratricopeptide repeat domain"/>
    <property type="match status" value="1"/>
</dbReference>
<keyword evidence="3" id="KW-1185">Reference proteome</keyword>
<organism evidence="2 3">
    <name type="scientific">Chryseolinea serpens</name>
    <dbReference type="NCBI Taxonomy" id="947013"/>
    <lineage>
        <taxon>Bacteria</taxon>
        <taxon>Pseudomonadati</taxon>
        <taxon>Bacteroidota</taxon>
        <taxon>Cytophagia</taxon>
        <taxon>Cytophagales</taxon>
        <taxon>Fulvivirgaceae</taxon>
        <taxon>Chryseolinea</taxon>
    </lineage>
</organism>
<proteinExistence type="predicted"/>
<dbReference type="Proteomes" id="UP000184212">
    <property type="component" value="Unassembled WGS sequence"/>
</dbReference>
<dbReference type="InterPro" id="IPR011990">
    <property type="entry name" value="TPR-like_helical_dom_sf"/>
</dbReference>
<protein>
    <submittedName>
        <fullName evidence="2">Uncharacterized protein</fullName>
    </submittedName>
</protein>
<dbReference type="RefSeq" id="WP_073143222.1">
    <property type="nucleotide sequence ID" value="NZ_FQWQ01000006.1"/>
</dbReference>
<evidence type="ECO:0000256" key="1">
    <source>
        <dbReference type="PROSITE-ProRule" id="PRU00339"/>
    </source>
</evidence>
<dbReference type="InterPro" id="IPR019734">
    <property type="entry name" value="TPR_rpt"/>
</dbReference>
<name>A0A1M5XL87_9BACT</name>
<dbReference type="PROSITE" id="PS50005">
    <property type="entry name" value="TPR"/>
    <property type="match status" value="1"/>
</dbReference>
<accession>A0A1M5XL87</accession>
<dbReference type="AlphaFoldDB" id="A0A1M5XL87"/>